<dbReference type="OrthoDB" id="6142292at2759"/>
<feature type="domain" description="ZSWIM1/3 RNaseH-like" evidence="1">
    <location>
        <begin position="62"/>
        <end position="173"/>
    </location>
</feature>
<name>A0A225UDA5_9STRA</name>
<protein>
    <recommendedName>
        <fullName evidence="1">ZSWIM1/3 RNaseH-like domain-containing protein</fullName>
    </recommendedName>
</protein>
<sequence length="228" mass="26924">MNIAMVLSITRAQYTHILFPNEYEEHPNIIGMVHKLVKAKSPFKRIYTYDDQLKRVERHLNEFVSNNPRNPSRIFVDDGDTARCLTLQTAGMRKTIDLFPEIVMVETTHKTNNLKSNLFGFMVHDTFGTGQFVQHEFVDAETKENMLNAVSIFKQNNEKWREVQVIMVSTEMKTNVGWIRHLILVMLDKDMNEFEVLEDDFPHARVLLCHFHVLKWFKTIKSMINRYF</sequence>
<dbReference type="EMBL" id="NBNE01021428">
    <property type="protein sequence ID" value="OWY90963.1"/>
    <property type="molecule type" value="Genomic_DNA"/>
</dbReference>
<dbReference type="Pfam" id="PF21056">
    <property type="entry name" value="ZSWIM1-3_RNaseH-like"/>
    <property type="match status" value="1"/>
</dbReference>
<dbReference type="Proteomes" id="UP000198211">
    <property type="component" value="Unassembled WGS sequence"/>
</dbReference>
<evidence type="ECO:0000313" key="3">
    <source>
        <dbReference type="Proteomes" id="UP000198211"/>
    </source>
</evidence>
<dbReference type="PANTHER" id="PTHR31569">
    <property type="entry name" value="SWIM-TYPE DOMAIN-CONTAINING PROTEIN"/>
    <property type="match status" value="1"/>
</dbReference>
<dbReference type="InterPro" id="IPR052579">
    <property type="entry name" value="Zinc_finger_SWIM"/>
</dbReference>
<dbReference type="AlphaFoldDB" id="A0A225UDA5"/>
<gene>
    <name evidence="2" type="ORF">PHMEG_00040661</name>
</gene>
<feature type="non-terminal residue" evidence="2">
    <location>
        <position position="228"/>
    </location>
</feature>
<dbReference type="PANTHER" id="PTHR31569:SF4">
    <property type="entry name" value="SWIM-TYPE DOMAIN-CONTAINING PROTEIN"/>
    <property type="match status" value="1"/>
</dbReference>
<keyword evidence="3" id="KW-1185">Reference proteome</keyword>
<organism evidence="2 3">
    <name type="scientific">Phytophthora megakarya</name>
    <dbReference type="NCBI Taxonomy" id="4795"/>
    <lineage>
        <taxon>Eukaryota</taxon>
        <taxon>Sar</taxon>
        <taxon>Stramenopiles</taxon>
        <taxon>Oomycota</taxon>
        <taxon>Peronosporomycetes</taxon>
        <taxon>Peronosporales</taxon>
        <taxon>Peronosporaceae</taxon>
        <taxon>Phytophthora</taxon>
    </lineage>
</organism>
<evidence type="ECO:0000313" key="2">
    <source>
        <dbReference type="EMBL" id="OWY90963.1"/>
    </source>
</evidence>
<comment type="caution">
    <text evidence="2">The sequence shown here is derived from an EMBL/GenBank/DDBJ whole genome shotgun (WGS) entry which is preliminary data.</text>
</comment>
<proteinExistence type="predicted"/>
<reference evidence="3" key="1">
    <citation type="submission" date="2017-03" db="EMBL/GenBank/DDBJ databases">
        <title>Phytopthora megakarya and P. palmivora, two closely related causual agents of cacao black pod achieved similar genome size and gene model numbers by different mechanisms.</title>
        <authorList>
            <person name="Ali S."/>
            <person name="Shao J."/>
            <person name="Larry D.J."/>
            <person name="Kronmiller B."/>
            <person name="Shen D."/>
            <person name="Strem M.D."/>
            <person name="Melnick R.L."/>
            <person name="Guiltinan M.J."/>
            <person name="Tyler B.M."/>
            <person name="Meinhardt L.W."/>
            <person name="Bailey B.A."/>
        </authorList>
    </citation>
    <scope>NUCLEOTIDE SEQUENCE [LARGE SCALE GENOMIC DNA]</scope>
    <source>
        <strain evidence="3">zdho120</strain>
    </source>
</reference>
<dbReference type="InterPro" id="IPR048324">
    <property type="entry name" value="ZSWIM1-3_RNaseH-like"/>
</dbReference>
<accession>A0A225UDA5</accession>
<evidence type="ECO:0000259" key="1">
    <source>
        <dbReference type="Pfam" id="PF21056"/>
    </source>
</evidence>